<dbReference type="EMBL" id="AP014548">
    <property type="protein sequence ID" value="BAO54519.1"/>
    <property type="molecule type" value="Genomic_DNA"/>
</dbReference>
<gene>
    <name evidence="2" type="ORF">NMS_0510</name>
</gene>
<feature type="chain" id="PRO_5004917148" evidence="1">
    <location>
        <begin position="20"/>
        <end position="302"/>
    </location>
</feature>
<feature type="signal peptide" evidence="1">
    <location>
        <begin position="1"/>
        <end position="19"/>
    </location>
</feature>
<accession>W8VNK7</accession>
<dbReference type="Proteomes" id="UP000031760">
    <property type="component" value="Chromosome"/>
</dbReference>
<reference evidence="2 3" key="1">
    <citation type="journal article" date="2014" name="Proc. Natl. Acad. Sci. U.S.A.">
        <title>Functional characterization of flavobacteria rhodopsins reveals a unique class of light-driven chloride pump in bacteria.</title>
        <authorList>
            <person name="Yoshizawa S."/>
            <person name="Kumagai Y."/>
            <person name="Kim H."/>
            <person name="Ogura Y."/>
            <person name="Hayashi T."/>
            <person name="Iwasaki W."/>
            <person name="DeLong E.F."/>
            <person name="Kogure K."/>
        </authorList>
    </citation>
    <scope>NUCLEOTIDE SEQUENCE [LARGE SCALE GENOMIC DNA]</scope>
    <source>
        <strain evidence="2 3">S1-08</strain>
    </source>
</reference>
<dbReference type="PROSITE" id="PS51257">
    <property type="entry name" value="PROKAR_LIPOPROTEIN"/>
    <property type="match status" value="1"/>
</dbReference>
<organism evidence="2 3">
    <name type="scientific">Nonlabens marinus S1-08</name>
    <dbReference type="NCBI Taxonomy" id="1454201"/>
    <lineage>
        <taxon>Bacteria</taxon>
        <taxon>Pseudomonadati</taxon>
        <taxon>Bacteroidota</taxon>
        <taxon>Flavobacteriia</taxon>
        <taxon>Flavobacteriales</taxon>
        <taxon>Flavobacteriaceae</taxon>
        <taxon>Nonlabens</taxon>
    </lineage>
</organism>
<protein>
    <submittedName>
        <fullName evidence="2">Gll0560 protein</fullName>
    </submittedName>
</protein>
<keyword evidence="3" id="KW-1185">Reference proteome</keyword>
<dbReference type="KEGG" id="nmf:NMS_0510"/>
<name>W8VNK7_9FLAO</name>
<evidence type="ECO:0000256" key="1">
    <source>
        <dbReference type="SAM" id="SignalP"/>
    </source>
</evidence>
<dbReference type="HOGENOM" id="CLU_058234_2_1_10"/>
<dbReference type="AlphaFoldDB" id="W8VNK7"/>
<sequence length="302" mass="33124">MIYRLLLVLLLVASCDSNGNSNGDKEPEPVFEIKSIAPLDSSLTESSGVITIDEKLYTHSDMAGLADLLELNTDGSIANTITYSNIRVKDWEDTAVDDKFIYIADIGNNLGNRTDLRIFKVALSNLINTNATAETISFSFSNQTDFGNSQYNQTSYDAEAMVVINGQIYIFTKDWLQLNTQVYQFENVEGTYPVAPINSLNIGGLVTGATTNPNGEIILCGYSPTLAPFVARLVLKDGVPTVDRKVDISGMLGSGSQIEGIAYFKTVDGVPVYYLTSEKFTRTIAGQQIEFPAALYELRWND</sequence>
<dbReference type="RefSeq" id="WP_052476661.1">
    <property type="nucleotide sequence ID" value="NZ_AP014548.1"/>
</dbReference>
<dbReference type="OrthoDB" id="9798438at2"/>
<dbReference type="STRING" id="1454201.NMS_0510"/>
<evidence type="ECO:0000313" key="3">
    <source>
        <dbReference type="Proteomes" id="UP000031760"/>
    </source>
</evidence>
<keyword evidence="1" id="KW-0732">Signal</keyword>
<proteinExistence type="predicted"/>
<evidence type="ECO:0000313" key="2">
    <source>
        <dbReference type="EMBL" id="BAO54519.1"/>
    </source>
</evidence>